<sequence length="1274" mass="140045">MVVMLTRISAPQLLSFGSEKRFMAFCTESGDLSWSTVSKLLEESFVRDLDAASASANLRAVRAIRNFVVASPTNKQLILNSELLRERIMSSTSSFAPNSDKPASLKRELLGLYSSFLRDTSRFGEEMLGQTDFLYNLLQLVGSEQNEEEYSLLEAAFLFLKTLFAADDLDSDLESTCSARIEVARVVFTEARLTNVVGTAERLFAILQSSSEEAPKTRALKSALISLTKLLALLSTDSLLATRMHEQGSVLPFAHLRVMATVCPHHSPLWQQPSFLIRKLDEFQVTTCLDSNRTVARFALKLIFFMVYHVPEAFETLSRLFGVTKSPSAVISCYSHLAERYSGCFLSSGPPASYTPPSPPTCRLRETYSDPATHDTLSQYAHLHESVSVPSCNSLLMTTSVPCAAIAANGLAATPDHATSILVGLLRGALCWRLTLTASDQQHDANTTLCSQRQALRRPRRVLRASTGLVTAVDKFGNVACASHGLCLSDDEIALKVLQPLTQNALLLNGSHLTTWACRVLMLLLNRLPRLHRCLLYSCVFVVDIDEKVTCLLKALQSKDDYSDQVDFLEHLTPFAGLFACLASEFEDVRVRIGEMSMTKALIHLLISHPSLSSCAAAPACLNFTIAVTELIHALSRSMHLHYTLFHELSIQNFLIQVACEHIPKLKENSLHVKLVSVAASALVNLSLCRLPSFEKYQEQSIQLFNSLMTLSADECPPDFVLVFQMYGVWGLSSVLYSASNTIKMEAWSAALVWKLMSRCRQLLDPNFILLIDNTSGSSDQTTGSTVSVGPAMCERFLHKSLLFIRNLLADKHLSACFVSRLDDELFELLTCIFTSVGRVEILEEAFLVLSNLLSNPDARCRFWEQPQLIDAIINVTTSAKSVSLKGAHLALLTGFLAIRQELASSPDVMEARIGRVLSLTFQTADVPGHHRSRRSASRLRRPQQQQHHQGSTETVSSMPIGSPSLRSHPEVVAHSRRVRRGNGTEFGRTSVVVIARHVLETIEAEPSEPSPVEELPAPLSSSSPPSSTHFFRRRSIPRYRVYRTRSLREDTENVISPTHSGSDPSEAEIQEARMELFGSMSATSSDSSSASSPGSSPQSGFAEVSGMNKEVEPASTAATGMDALASEPLLRLLRCWFALLLEAQSIPSVGFGDGRRLRDHLDFHLLRADSGLRRHCLQARHRLVLGLQLLSADSEHIADTEEFGRRLSVALGLTYAPPVTATTTTQPSSFAASTNTDVSSAVLGQTATTETTHYSTTTTTTSGAVSEMDFEDD</sequence>
<feature type="region of interest" description="Disordered" evidence="1">
    <location>
        <begin position="1253"/>
        <end position="1274"/>
    </location>
</feature>
<dbReference type="EMBL" id="GEEE01012013">
    <property type="protein sequence ID" value="JAP51212.1"/>
    <property type="molecule type" value="Transcribed_RNA"/>
</dbReference>
<dbReference type="AlphaFoldDB" id="A0A0X3PS08"/>
<feature type="compositionally biased region" description="Low complexity" evidence="1">
    <location>
        <begin position="1253"/>
        <end position="1262"/>
    </location>
</feature>
<name>A0A0X3PS08_SCHSO</name>
<proteinExistence type="predicted"/>
<feature type="region of interest" description="Disordered" evidence="1">
    <location>
        <begin position="1080"/>
        <end position="1115"/>
    </location>
</feature>
<feature type="compositionally biased region" description="Basic residues" evidence="1">
    <location>
        <begin position="930"/>
        <end position="942"/>
    </location>
</feature>
<dbReference type="InterPro" id="IPR016024">
    <property type="entry name" value="ARM-type_fold"/>
</dbReference>
<protein>
    <submittedName>
        <fullName evidence="2">Uncharacterized protein</fullName>
    </submittedName>
</protein>
<gene>
    <name evidence="2" type="ORF">TR167020</name>
</gene>
<evidence type="ECO:0000313" key="2">
    <source>
        <dbReference type="EMBL" id="JAP51212.1"/>
    </source>
</evidence>
<accession>A0A0X3PS08</accession>
<dbReference type="SUPFAM" id="SSF48371">
    <property type="entry name" value="ARM repeat"/>
    <property type="match status" value="1"/>
</dbReference>
<feature type="region of interest" description="Disordered" evidence="1">
    <location>
        <begin position="1005"/>
        <end position="1033"/>
    </location>
</feature>
<feature type="compositionally biased region" description="Low complexity" evidence="1">
    <location>
        <begin position="1080"/>
        <end position="1100"/>
    </location>
</feature>
<feature type="region of interest" description="Disordered" evidence="1">
    <location>
        <begin position="926"/>
        <end position="984"/>
    </location>
</feature>
<reference evidence="2" key="1">
    <citation type="submission" date="2016-01" db="EMBL/GenBank/DDBJ databases">
        <title>Reference transcriptome for the parasite Schistocephalus solidus: insights into the molecular evolution of parasitism.</title>
        <authorList>
            <person name="Hebert F.O."/>
            <person name="Grambauer S."/>
            <person name="Barber I."/>
            <person name="Landry C.R."/>
            <person name="Aubin-Horth N."/>
        </authorList>
    </citation>
    <scope>NUCLEOTIDE SEQUENCE</scope>
</reference>
<organism evidence="2">
    <name type="scientific">Schistocephalus solidus</name>
    <name type="common">Tapeworm</name>
    <dbReference type="NCBI Taxonomy" id="70667"/>
    <lineage>
        <taxon>Eukaryota</taxon>
        <taxon>Metazoa</taxon>
        <taxon>Spiralia</taxon>
        <taxon>Lophotrochozoa</taxon>
        <taxon>Platyhelminthes</taxon>
        <taxon>Cestoda</taxon>
        <taxon>Eucestoda</taxon>
        <taxon>Diphyllobothriidea</taxon>
        <taxon>Diphyllobothriidae</taxon>
        <taxon>Schistocephalus</taxon>
    </lineage>
</organism>
<feature type="compositionally biased region" description="Low complexity" evidence="1">
    <location>
        <begin position="1011"/>
        <end position="1028"/>
    </location>
</feature>
<evidence type="ECO:0000256" key="1">
    <source>
        <dbReference type="SAM" id="MobiDB-lite"/>
    </source>
</evidence>